<feature type="transmembrane region" description="Helical" evidence="9">
    <location>
        <begin position="86"/>
        <end position="115"/>
    </location>
</feature>
<feature type="transmembrane region" description="Helical" evidence="9">
    <location>
        <begin position="122"/>
        <end position="141"/>
    </location>
</feature>
<reference evidence="11" key="1">
    <citation type="submission" date="2021-03" db="EMBL/GenBank/DDBJ databases">
        <title>Actinotalea soli sp. nov., isolated from soil.</title>
        <authorList>
            <person name="Ping W."/>
            <person name="Zhang J."/>
        </authorList>
    </citation>
    <scope>NUCLEOTIDE SEQUENCE</scope>
    <source>
        <strain evidence="11">BY-33</strain>
    </source>
</reference>
<dbReference type="GO" id="GO:0005524">
    <property type="term" value="F:ATP binding"/>
    <property type="evidence" value="ECO:0007669"/>
    <property type="project" value="UniProtKB-KW"/>
</dbReference>
<proteinExistence type="predicted"/>
<evidence type="ECO:0000256" key="2">
    <source>
        <dbReference type="ARBA" id="ARBA00012438"/>
    </source>
</evidence>
<name>A0A939LPK2_9CELL</name>
<accession>A0A939LPK2</accession>
<keyword evidence="5" id="KW-0547">Nucleotide-binding</keyword>
<dbReference type="Proteomes" id="UP000664209">
    <property type="component" value="Unassembled WGS sequence"/>
</dbReference>
<evidence type="ECO:0000313" key="12">
    <source>
        <dbReference type="Proteomes" id="UP000664209"/>
    </source>
</evidence>
<dbReference type="AlphaFoldDB" id="A0A939LPK2"/>
<feature type="transmembrane region" description="Helical" evidence="9">
    <location>
        <begin position="25"/>
        <end position="45"/>
    </location>
</feature>
<dbReference type="InterPro" id="IPR036890">
    <property type="entry name" value="HATPase_C_sf"/>
</dbReference>
<organism evidence="11 12">
    <name type="scientific">Actinotalea soli</name>
    <dbReference type="NCBI Taxonomy" id="2819234"/>
    <lineage>
        <taxon>Bacteria</taxon>
        <taxon>Bacillati</taxon>
        <taxon>Actinomycetota</taxon>
        <taxon>Actinomycetes</taxon>
        <taxon>Micrococcales</taxon>
        <taxon>Cellulomonadaceae</taxon>
        <taxon>Actinotalea</taxon>
    </lineage>
</organism>
<evidence type="ECO:0000256" key="5">
    <source>
        <dbReference type="ARBA" id="ARBA00022741"/>
    </source>
</evidence>
<dbReference type="InterPro" id="IPR011712">
    <property type="entry name" value="Sig_transdc_His_kin_sub3_dim/P"/>
</dbReference>
<feature type="domain" description="Histidine kinase/HSP90-like ATPase" evidence="10">
    <location>
        <begin position="333"/>
        <end position="429"/>
    </location>
</feature>
<keyword evidence="6" id="KW-0418">Kinase</keyword>
<keyword evidence="7 11" id="KW-0067">ATP-binding</keyword>
<dbReference type="GO" id="GO:0046983">
    <property type="term" value="F:protein dimerization activity"/>
    <property type="evidence" value="ECO:0007669"/>
    <property type="project" value="InterPro"/>
</dbReference>
<dbReference type="InterPro" id="IPR003594">
    <property type="entry name" value="HATPase_dom"/>
</dbReference>
<dbReference type="SMART" id="SM00387">
    <property type="entry name" value="HATPase_c"/>
    <property type="match status" value="1"/>
</dbReference>
<evidence type="ECO:0000259" key="10">
    <source>
        <dbReference type="SMART" id="SM00387"/>
    </source>
</evidence>
<dbReference type="InterPro" id="IPR050482">
    <property type="entry name" value="Sensor_HK_TwoCompSys"/>
</dbReference>
<evidence type="ECO:0000256" key="7">
    <source>
        <dbReference type="ARBA" id="ARBA00022840"/>
    </source>
</evidence>
<gene>
    <name evidence="11" type="ORF">J4G33_09060</name>
</gene>
<keyword evidence="3" id="KW-0597">Phosphoprotein</keyword>
<dbReference type="GO" id="GO:0016020">
    <property type="term" value="C:membrane"/>
    <property type="evidence" value="ECO:0007669"/>
    <property type="project" value="InterPro"/>
</dbReference>
<feature type="transmembrane region" description="Helical" evidence="9">
    <location>
        <begin position="57"/>
        <end position="74"/>
    </location>
</feature>
<comment type="catalytic activity">
    <reaction evidence="1">
        <text>ATP + protein L-histidine = ADP + protein N-phospho-L-histidine.</text>
        <dbReference type="EC" id="2.7.13.3"/>
    </reaction>
</comment>
<keyword evidence="12" id="KW-1185">Reference proteome</keyword>
<dbReference type="PANTHER" id="PTHR24421:SF10">
    <property type="entry name" value="NITRATE_NITRITE SENSOR PROTEIN NARQ"/>
    <property type="match status" value="1"/>
</dbReference>
<protein>
    <recommendedName>
        <fullName evidence="2">histidine kinase</fullName>
        <ecNumber evidence="2">2.7.13.3</ecNumber>
    </recommendedName>
</protein>
<evidence type="ECO:0000313" key="11">
    <source>
        <dbReference type="EMBL" id="MBO1751951.1"/>
    </source>
</evidence>
<dbReference type="InterPro" id="IPR055558">
    <property type="entry name" value="DUF7134"/>
</dbReference>
<dbReference type="Pfam" id="PF23539">
    <property type="entry name" value="DUF7134"/>
    <property type="match status" value="1"/>
</dbReference>
<evidence type="ECO:0000256" key="6">
    <source>
        <dbReference type="ARBA" id="ARBA00022777"/>
    </source>
</evidence>
<keyword evidence="8" id="KW-0902">Two-component regulatory system</keyword>
<keyword evidence="4" id="KW-0808">Transferase</keyword>
<dbReference type="GO" id="GO:0000155">
    <property type="term" value="F:phosphorelay sensor kinase activity"/>
    <property type="evidence" value="ECO:0007669"/>
    <property type="project" value="InterPro"/>
</dbReference>
<evidence type="ECO:0000256" key="4">
    <source>
        <dbReference type="ARBA" id="ARBA00022679"/>
    </source>
</evidence>
<evidence type="ECO:0000256" key="8">
    <source>
        <dbReference type="ARBA" id="ARBA00023012"/>
    </source>
</evidence>
<dbReference type="EC" id="2.7.13.3" evidence="2"/>
<dbReference type="EMBL" id="JAGEMK010000003">
    <property type="protein sequence ID" value="MBO1751951.1"/>
    <property type="molecule type" value="Genomic_DNA"/>
</dbReference>
<dbReference type="Gene3D" id="3.30.565.10">
    <property type="entry name" value="Histidine kinase-like ATPase, C-terminal domain"/>
    <property type="match status" value="1"/>
</dbReference>
<dbReference type="SUPFAM" id="SSF55874">
    <property type="entry name" value="ATPase domain of HSP90 chaperone/DNA topoisomerase II/histidine kinase"/>
    <property type="match status" value="1"/>
</dbReference>
<evidence type="ECO:0000256" key="1">
    <source>
        <dbReference type="ARBA" id="ARBA00000085"/>
    </source>
</evidence>
<feature type="transmembrane region" description="Helical" evidence="9">
    <location>
        <begin position="176"/>
        <end position="196"/>
    </location>
</feature>
<dbReference type="RefSeq" id="WP_208055590.1">
    <property type="nucleotide sequence ID" value="NZ_JAGEMK010000003.1"/>
</dbReference>
<keyword evidence="9" id="KW-0472">Membrane</keyword>
<dbReference type="PANTHER" id="PTHR24421">
    <property type="entry name" value="NITRATE/NITRITE SENSOR PROTEIN NARX-RELATED"/>
    <property type="match status" value="1"/>
</dbReference>
<evidence type="ECO:0000256" key="9">
    <source>
        <dbReference type="SAM" id="Phobius"/>
    </source>
</evidence>
<dbReference type="Gene3D" id="1.20.5.1930">
    <property type="match status" value="1"/>
</dbReference>
<keyword evidence="9" id="KW-1133">Transmembrane helix</keyword>
<dbReference type="CDD" id="cd16917">
    <property type="entry name" value="HATPase_UhpB-NarQ-NarX-like"/>
    <property type="match status" value="1"/>
</dbReference>
<sequence>MTPAFTELDTRRLGPLRRYFLRRPVAMDVVVMALFALPALVTLLLEPVLGVRQDGTDRVIAIALALAGTAALYWRRRRPVLVSGCIGALGLVCVGATGSIDGFDLGLGFMVYAVAASRPARTAWLTLLALCAVLGVGVWLWEAPMTELDVPAGLVATVGEPGDAQPGVTIESDQRAGTITSMVMIGLIAMAIGSSVRNRRLHVAELVARGNALARERDQQVLLVRAAERSRIAREMHDVVAHSLSVMIALADGAGAALDRAPDRSRAALDELSETGRSALADMRRVLGVLHEDAPSDPQPGSPDLAELVERFRTAGLGVRTVGLTTELPEDAGFRLAVYRVVQEALTNALRHAPGTPPVELTLRRDEHAVTVEVQDHGPAVPVSQPAATEGSGRGLIGMRERAGVYDGTVDAGPWLDGWRVRVTLPWDGLPGERGAS</sequence>
<dbReference type="Pfam" id="PF07730">
    <property type="entry name" value="HisKA_3"/>
    <property type="match status" value="1"/>
</dbReference>
<dbReference type="Pfam" id="PF02518">
    <property type="entry name" value="HATPase_c"/>
    <property type="match status" value="1"/>
</dbReference>
<comment type="caution">
    <text evidence="11">The sequence shown here is derived from an EMBL/GenBank/DDBJ whole genome shotgun (WGS) entry which is preliminary data.</text>
</comment>
<evidence type="ECO:0000256" key="3">
    <source>
        <dbReference type="ARBA" id="ARBA00022553"/>
    </source>
</evidence>
<keyword evidence="9" id="KW-0812">Transmembrane</keyword>